<sequence>MTDERTLQRLADTLEIQALQARYARAVDRLDMDLLREVYHPDADDDHGDYKGGVDGLLAYVEQRTGSALQVMHFLGQTLIDFASPQAAACETYFMTAHTLDASLREAFGASPGPDPVQISMYGRYVDRVEKRDGQWRIARRTCVFESTRLFTDKYPPVKPDWAQLSRGDGKDPIFRLITELKAEY</sequence>
<dbReference type="STRING" id="1415166.NONO_c27520"/>
<keyword evidence="3" id="KW-1185">Reference proteome</keyword>
<accession>W5TEF6</accession>
<dbReference type="InterPro" id="IPR032710">
    <property type="entry name" value="NTF2-like_dom_sf"/>
</dbReference>
<dbReference type="CDD" id="cd00531">
    <property type="entry name" value="NTF2_like"/>
    <property type="match status" value="1"/>
</dbReference>
<dbReference type="Pfam" id="PF13577">
    <property type="entry name" value="SnoaL_4"/>
    <property type="match status" value="1"/>
</dbReference>
<dbReference type="AlphaFoldDB" id="W5TEF6"/>
<feature type="domain" description="SnoaL-like" evidence="1">
    <location>
        <begin position="8"/>
        <end position="142"/>
    </location>
</feature>
<dbReference type="SUPFAM" id="SSF54427">
    <property type="entry name" value="NTF2-like"/>
    <property type="match status" value="1"/>
</dbReference>
<evidence type="ECO:0000313" key="3">
    <source>
        <dbReference type="Proteomes" id="UP000019150"/>
    </source>
</evidence>
<protein>
    <recommendedName>
        <fullName evidence="1">SnoaL-like domain-containing protein</fullName>
    </recommendedName>
</protein>
<dbReference type="PATRIC" id="fig|1415166.3.peg.2821"/>
<dbReference type="Gene3D" id="3.10.450.50">
    <property type="match status" value="1"/>
</dbReference>
<dbReference type="InterPro" id="IPR037401">
    <property type="entry name" value="SnoaL-like"/>
</dbReference>
<dbReference type="EMBL" id="CP006850">
    <property type="protein sequence ID" value="AHH17544.1"/>
    <property type="molecule type" value="Genomic_DNA"/>
</dbReference>
<dbReference type="HOGENOM" id="CLU_106738_0_0_11"/>
<proteinExistence type="predicted"/>
<evidence type="ECO:0000313" key="2">
    <source>
        <dbReference type="EMBL" id="AHH17544.1"/>
    </source>
</evidence>
<dbReference type="OrthoDB" id="1492465at2"/>
<organism evidence="2 3">
    <name type="scientific">Nocardia nova SH22a</name>
    <dbReference type="NCBI Taxonomy" id="1415166"/>
    <lineage>
        <taxon>Bacteria</taxon>
        <taxon>Bacillati</taxon>
        <taxon>Actinomycetota</taxon>
        <taxon>Actinomycetes</taxon>
        <taxon>Mycobacteriales</taxon>
        <taxon>Nocardiaceae</taxon>
        <taxon>Nocardia</taxon>
    </lineage>
</organism>
<dbReference type="eggNOG" id="COG5517">
    <property type="taxonomic scope" value="Bacteria"/>
</dbReference>
<evidence type="ECO:0000259" key="1">
    <source>
        <dbReference type="Pfam" id="PF13577"/>
    </source>
</evidence>
<name>W5TEF6_9NOCA</name>
<dbReference type="KEGG" id="nno:NONO_c27520"/>
<dbReference type="RefSeq" id="WP_025349013.1">
    <property type="nucleotide sequence ID" value="NZ_CP006850.1"/>
</dbReference>
<dbReference type="Proteomes" id="UP000019150">
    <property type="component" value="Chromosome"/>
</dbReference>
<gene>
    <name evidence="2" type="ORF">NONO_c27520</name>
</gene>
<reference evidence="2 3" key="1">
    <citation type="journal article" date="2014" name="Appl. Environ. Microbiol.">
        <title>Insights into the Microbial Degradation of Rubber and Gutta-Percha by Analysis of the Complete Genome of Nocardia nova SH22a.</title>
        <authorList>
            <person name="Luo Q."/>
            <person name="Hiessl S."/>
            <person name="Poehlein A."/>
            <person name="Daniel R."/>
            <person name="Steinbuchel A."/>
        </authorList>
    </citation>
    <scope>NUCLEOTIDE SEQUENCE [LARGE SCALE GENOMIC DNA]</scope>
    <source>
        <strain evidence="2">SH22a</strain>
    </source>
</reference>